<accession>A0A138A031</accession>
<evidence type="ECO:0000256" key="1">
    <source>
        <dbReference type="SAM" id="Phobius"/>
    </source>
</evidence>
<sequence length="100" mass="10886">MLHSAWTLVTSPGFGAVGAVIAALVAFMGALRSQARSASKDRWWATFEWVMKNRVNKQGTDSEIAAEWLAFLKGTATSPDESAIINVLIEEALRRGPHES</sequence>
<dbReference type="EMBL" id="LSRF01000058">
    <property type="protein sequence ID" value="KXP03749.1"/>
    <property type="molecule type" value="Genomic_DNA"/>
</dbReference>
<feature type="transmembrane region" description="Helical" evidence="1">
    <location>
        <begin position="12"/>
        <end position="31"/>
    </location>
</feature>
<protein>
    <submittedName>
        <fullName evidence="2">Uncharacterized protein</fullName>
    </submittedName>
</protein>
<proteinExistence type="predicted"/>
<comment type="caution">
    <text evidence="2">The sequence shown here is derived from an EMBL/GenBank/DDBJ whole genome shotgun (WGS) entry which is preliminary data.</text>
</comment>
<name>A0A138A031_9ACTN</name>
<organism evidence="2 3">
    <name type="scientific">Tsukamurella pseudospumae</name>
    <dbReference type="NCBI Taxonomy" id="239498"/>
    <lineage>
        <taxon>Bacteria</taxon>
        <taxon>Bacillati</taxon>
        <taxon>Actinomycetota</taxon>
        <taxon>Actinomycetes</taxon>
        <taxon>Mycobacteriales</taxon>
        <taxon>Tsukamurellaceae</taxon>
        <taxon>Tsukamurella</taxon>
    </lineage>
</organism>
<evidence type="ECO:0000313" key="3">
    <source>
        <dbReference type="Proteomes" id="UP000070258"/>
    </source>
</evidence>
<keyword evidence="1" id="KW-1133">Transmembrane helix</keyword>
<keyword evidence="1" id="KW-0812">Transmembrane</keyword>
<keyword evidence="1" id="KW-0472">Membrane</keyword>
<dbReference type="AlphaFoldDB" id="A0A138A031"/>
<evidence type="ECO:0000313" key="2">
    <source>
        <dbReference type="EMBL" id="KXP03749.1"/>
    </source>
</evidence>
<gene>
    <name evidence="2" type="ORF">AXK60_18320</name>
</gene>
<reference evidence="3" key="1">
    <citation type="submission" date="2016-02" db="EMBL/GenBank/DDBJ databases">
        <authorList>
            <person name="Wen L."/>
            <person name="He K."/>
            <person name="Yang H."/>
        </authorList>
    </citation>
    <scope>NUCLEOTIDE SEQUENCE [LARGE SCALE GENOMIC DNA]</scope>
    <source>
        <strain evidence="3">JCM 15929</strain>
    </source>
</reference>
<dbReference type="Proteomes" id="UP000070258">
    <property type="component" value="Unassembled WGS sequence"/>
</dbReference>